<name>A0A7K3NPH7_9BACT</name>
<evidence type="ECO:0000313" key="1">
    <source>
        <dbReference type="EMBL" id="NDY58080.1"/>
    </source>
</evidence>
<proteinExistence type="predicted"/>
<dbReference type="AlphaFoldDB" id="A0A7K3NPH7"/>
<accession>A0A7K3NPH7</accession>
<dbReference type="EMBL" id="JAAGRQ010000077">
    <property type="protein sequence ID" value="NDY58080.1"/>
    <property type="molecule type" value="Genomic_DNA"/>
</dbReference>
<evidence type="ECO:0000313" key="2">
    <source>
        <dbReference type="Proteomes" id="UP000469724"/>
    </source>
</evidence>
<gene>
    <name evidence="1" type="ORF">G3N56_15195</name>
</gene>
<sequence length="373" mass="40896">MKLGGHLATTFPISSIIDKKRILLYPAASGSAYLLSFLQDAFPGILRNIIGLGDKDPNKTSLRLDRLKIYAADTLAALRPDLVLVTSNSLFPAMREELCGQLGPDVPILLADAIEEYLAHEAKQSLLAQKMLGAPFDGDRDAPADNGWFHCMPLGGGRYAKSYKGVLTYRMLDQIRLPRDLTGKTVLDLAASDGFYSFECEARNALSVTAVEGPGWENPAGLKRFLHARSLYESTVKYHNARIEAFIDAPRHSYDIVLSLGIYYHLQDPLSYFAKLHALTNDMLIVTGRTIAATIHDPIHMPYDQIHGANPSMHTGRAASILLLSDRKIGKWTANVACLLDMLHIAGFAEVDVAFDYCPPGSFIASTAIVAHK</sequence>
<protein>
    <recommendedName>
        <fullName evidence="3">Methyltransferase domain-containing protein</fullName>
    </recommendedName>
</protein>
<dbReference type="SUPFAM" id="SSF53335">
    <property type="entry name" value="S-adenosyl-L-methionine-dependent methyltransferases"/>
    <property type="match status" value="1"/>
</dbReference>
<keyword evidence="2" id="KW-1185">Reference proteome</keyword>
<dbReference type="Gene3D" id="3.40.50.150">
    <property type="entry name" value="Vaccinia Virus protein VP39"/>
    <property type="match status" value="1"/>
</dbReference>
<dbReference type="InterPro" id="IPR029063">
    <property type="entry name" value="SAM-dependent_MTases_sf"/>
</dbReference>
<dbReference type="RefSeq" id="WP_163303160.1">
    <property type="nucleotide sequence ID" value="NZ_JAAGRQ010000077.1"/>
</dbReference>
<dbReference type="Proteomes" id="UP000469724">
    <property type="component" value="Unassembled WGS sequence"/>
</dbReference>
<reference evidence="1 2" key="1">
    <citation type="submission" date="2020-02" db="EMBL/GenBank/DDBJ databases">
        <title>Comparative genomics of sulfur disproportionating microorganisms.</title>
        <authorList>
            <person name="Ward L.M."/>
            <person name="Bertran E."/>
            <person name="Johnston D.T."/>
        </authorList>
    </citation>
    <scope>NUCLEOTIDE SEQUENCE [LARGE SCALE GENOMIC DNA]</scope>
    <source>
        <strain evidence="1 2">DSM 3696</strain>
    </source>
</reference>
<organism evidence="1 2">
    <name type="scientific">Desulfolutivibrio sulfodismutans</name>
    <dbReference type="NCBI Taxonomy" id="63561"/>
    <lineage>
        <taxon>Bacteria</taxon>
        <taxon>Pseudomonadati</taxon>
        <taxon>Thermodesulfobacteriota</taxon>
        <taxon>Desulfovibrionia</taxon>
        <taxon>Desulfovibrionales</taxon>
        <taxon>Desulfovibrionaceae</taxon>
        <taxon>Desulfolutivibrio</taxon>
    </lineage>
</organism>
<evidence type="ECO:0008006" key="3">
    <source>
        <dbReference type="Google" id="ProtNLM"/>
    </source>
</evidence>
<comment type="caution">
    <text evidence="1">The sequence shown here is derived from an EMBL/GenBank/DDBJ whole genome shotgun (WGS) entry which is preliminary data.</text>
</comment>